<evidence type="ECO:0000256" key="4">
    <source>
        <dbReference type="ARBA" id="ARBA00023002"/>
    </source>
</evidence>
<sequence length="418" mass="46848">MNRRTMRTDISDPYDLSHLWPEYTELRKNAPVHPITSINGQRLWLVSGHDAVRLVETDPRFSMNLANAVPELADSFHGSIPRWARPLAETLITSDPPQHGRLRRLVQPAFSPRILNATRGSIEQIVDGLLDRARAAGSLEFVDEFAFPMTIAVVSRFLGFPYEDRDRVRQWTQVLVQNFAGQDVKAIEQAACEFIDYLIDLFPRKRAHPGDDVISALIHARDQEEVLTEDELLAMVFNIVGGGFETTIALLTHGTKALLDHPEQLELLRRRPDLTGSAVEELLRFSAGGVGPIRYPREDVVIAGVTIPRGAPVMPLFSSANFDPRRFDEPHRLDITRRSNQHFSFGHGAHYCLGAPLARIEAEVAFPSLVRALPGLRPSSTITPSLVWQENTPFVRRITHMHLAFDTDTALSPEVTSS</sequence>
<organism evidence="8">
    <name type="scientific">Streptomyces argenteolus</name>
    <dbReference type="NCBI Taxonomy" id="67274"/>
    <lineage>
        <taxon>Bacteria</taxon>
        <taxon>Bacillati</taxon>
        <taxon>Actinomycetota</taxon>
        <taxon>Actinomycetes</taxon>
        <taxon>Kitasatosporales</taxon>
        <taxon>Streptomycetaceae</taxon>
        <taxon>Streptomyces</taxon>
    </lineage>
</organism>
<protein>
    <submittedName>
        <fullName evidence="8">Putative P450</fullName>
    </submittedName>
</protein>
<dbReference type="PANTHER" id="PTHR46696:SF1">
    <property type="entry name" value="CYTOCHROME P450 YJIB-RELATED"/>
    <property type="match status" value="1"/>
</dbReference>
<proteinExistence type="inferred from homology"/>
<name>A9ZNV1_9ACTN</name>
<evidence type="ECO:0000256" key="6">
    <source>
        <dbReference type="ARBA" id="ARBA00023033"/>
    </source>
</evidence>
<evidence type="ECO:0000256" key="3">
    <source>
        <dbReference type="ARBA" id="ARBA00022723"/>
    </source>
</evidence>
<dbReference type="FunFam" id="1.10.630.10:FF:000018">
    <property type="entry name" value="Cytochrome P450 monooxygenase"/>
    <property type="match status" value="1"/>
</dbReference>
<dbReference type="InterPro" id="IPR017972">
    <property type="entry name" value="Cyt_P450_CS"/>
</dbReference>
<dbReference type="SUPFAM" id="SSF48264">
    <property type="entry name" value="Cytochrome P450"/>
    <property type="match status" value="1"/>
</dbReference>
<keyword evidence="4 7" id="KW-0560">Oxidoreductase</keyword>
<dbReference type="EMBL" id="AB307968">
    <property type="protein sequence ID" value="BAF98628.1"/>
    <property type="molecule type" value="Genomic_DNA"/>
</dbReference>
<dbReference type="GO" id="GO:0020037">
    <property type="term" value="F:heme binding"/>
    <property type="evidence" value="ECO:0007669"/>
    <property type="project" value="InterPro"/>
</dbReference>
<dbReference type="Pfam" id="PF00067">
    <property type="entry name" value="p450"/>
    <property type="match status" value="1"/>
</dbReference>
<dbReference type="InterPro" id="IPR036396">
    <property type="entry name" value="Cyt_P450_sf"/>
</dbReference>
<keyword evidence="5 7" id="KW-0408">Iron</keyword>
<keyword evidence="3 7" id="KW-0479">Metal-binding</keyword>
<evidence type="ECO:0000256" key="1">
    <source>
        <dbReference type="ARBA" id="ARBA00010617"/>
    </source>
</evidence>
<reference evidence="8" key="1">
    <citation type="journal article" date="2007" name="Biosci. Biotechnol. Biochem.">
        <title>Cloning of the gene cluster responsible for biosynthesis of KS-505a (longestin), a unique tetraterpenoid.</title>
        <authorList>
            <person name="Hayashi Y."/>
            <person name="Onaka H."/>
            <person name="Itoh N."/>
            <person name="Seto H."/>
            <person name="Dairi T."/>
        </authorList>
    </citation>
    <scope>NUCLEOTIDE SEQUENCE</scope>
</reference>
<evidence type="ECO:0000256" key="7">
    <source>
        <dbReference type="RuleBase" id="RU000461"/>
    </source>
</evidence>
<dbReference type="AlphaFoldDB" id="A9ZNV1"/>
<dbReference type="GO" id="GO:0005506">
    <property type="term" value="F:iron ion binding"/>
    <property type="evidence" value="ECO:0007669"/>
    <property type="project" value="InterPro"/>
</dbReference>
<dbReference type="PRINTS" id="PR00359">
    <property type="entry name" value="BP450"/>
</dbReference>
<dbReference type="InterPro" id="IPR001128">
    <property type="entry name" value="Cyt_P450"/>
</dbReference>
<keyword evidence="2 7" id="KW-0349">Heme</keyword>
<dbReference type="Gene3D" id="1.10.630.10">
    <property type="entry name" value="Cytochrome P450"/>
    <property type="match status" value="1"/>
</dbReference>
<accession>A9ZNV1</accession>
<dbReference type="GO" id="GO:0004497">
    <property type="term" value="F:monooxygenase activity"/>
    <property type="evidence" value="ECO:0007669"/>
    <property type="project" value="UniProtKB-KW"/>
</dbReference>
<dbReference type="PROSITE" id="PS00086">
    <property type="entry name" value="CYTOCHROME_P450"/>
    <property type="match status" value="1"/>
</dbReference>
<dbReference type="InterPro" id="IPR002397">
    <property type="entry name" value="Cyt_P450_B"/>
</dbReference>
<evidence type="ECO:0000256" key="5">
    <source>
        <dbReference type="ARBA" id="ARBA00023004"/>
    </source>
</evidence>
<evidence type="ECO:0000313" key="8">
    <source>
        <dbReference type="EMBL" id="BAF98628.1"/>
    </source>
</evidence>
<dbReference type="CDD" id="cd11029">
    <property type="entry name" value="CYP107-like"/>
    <property type="match status" value="1"/>
</dbReference>
<comment type="similarity">
    <text evidence="1 7">Belongs to the cytochrome P450 family.</text>
</comment>
<keyword evidence="6 7" id="KW-0503">Monooxygenase</keyword>
<evidence type="ECO:0000256" key="2">
    <source>
        <dbReference type="ARBA" id="ARBA00022617"/>
    </source>
</evidence>
<dbReference type="GO" id="GO:0016705">
    <property type="term" value="F:oxidoreductase activity, acting on paired donors, with incorporation or reduction of molecular oxygen"/>
    <property type="evidence" value="ECO:0007669"/>
    <property type="project" value="InterPro"/>
</dbReference>
<dbReference type="PANTHER" id="PTHR46696">
    <property type="entry name" value="P450, PUTATIVE (EUROFUNG)-RELATED"/>
    <property type="match status" value="1"/>
</dbReference>